<keyword evidence="3 10" id="KW-0489">Methyltransferase</keyword>
<evidence type="ECO:0000256" key="1">
    <source>
        <dbReference type="ARBA" id="ARBA00006594"/>
    </source>
</evidence>
<dbReference type="GO" id="GO:0032259">
    <property type="term" value="P:methylation"/>
    <property type="evidence" value="ECO:0007669"/>
    <property type="project" value="UniProtKB-KW"/>
</dbReference>
<evidence type="ECO:0000256" key="3">
    <source>
        <dbReference type="ARBA" id="ARBA00022603"/>
    </source>
</evidence>
<comment type="similarity">
    <text evidence="1">Belongs to the N(4)/N(6)-methyltransferase family.</text>
</comment>
<dbReference type="InterPro" id="IPR002052">
    <property type="entry name" value="DNA_methylase_N6_adenine_CS"/>
</dbReference>
<evidence type="ECO:0000313" key="11">
    <source>
        <dbReference type="Proteomes" id="UP000563426"/>
    </source>
</evidence>
<dbReference type="PANTHER" id="PTHR33841">
    <property type="entry name" value="DNA METHYLTRANSFERASE YEEA-RELATED"/>
    <property type="match status" value="1"/>
</dbReference>
<feature type="domain" description="BsuBI/PstI restriction endonuclease HTH" evidence="9">
    <location>
        <begin position="489"/>
        <end position="625"/>
    </location>
</feature>
<evidence type="ECO:0000259" key="9">
    <source>
        <dbReference type="Pfam" id="PF17728"/>
    </source>
</evidence>
<evidence type="ECO:0000256" key="4">
    <source>
        <dbReference type="ARBA" id="ARBA00022679"/>
    </source>
</evidence>
<evidence type="ECO:0000256" key="6">
    <source>
        <dbReference type="ARBA" id="ARBA00047942"/>
    </source>
</evidence>
<comment type="catalytic activity">
    <reaction evidence="6">
        <text>a 2'-deoxyadenosine in DNA + S-adenosyl-L-methionine = an N(6)-methyl-2'-deoxyadenosine in DNA + S-adenosyl-L-homocysteine + H(+)</text>
        <dbReference type="Rhea" id="RHEA:15197"/>
        <dbReference type="Rhea" id="RHEA-COMP:12418"/>
        <dbReference type="Rhea" id="RHEA-COMP:12419"/>
        <dbReference type="ChEBI" id="CHEBI:15378"/>
        <dbReference type="ChEBI" id="CHEBI:57856"/>
        <dbReference type="ChEBI" id="CHEBI:59789"/>
        <dbReference type="ChEBI" id="CHEBI:90615"/>
        <dbReference type="ChEBI" id="CHEBI:90616"/>
        <dbReference type="EC" id="2.1.1.72"/>
    </reaction>
</comment>
<gene>
    <name evidence="10" type="ORF">HMI49_24685</name>
</gene>
<evidence type="ECO:0000256" key="2">
    <source>
        <dbReference type="ARBA" id="ARBA00011900"/>
    </source>
</evidence>
<protein>
    <recommendedName>
        <fullName evidence="2">site-specific DNA-methyltransferase (adenine-specific)</fullName>
        <ecNumber evidence="2">2.1.1.72</ecNumber>
    </recommendedName>
</protein>
<dbReference type="Pfam" id="PF07669">
    <property type="entry name" value="Eco57I"/>
    <property type="match status" value="1"/>
</dbReference>
<dbReference type="GO" id="GO:0003677">
    <property type="term" value="F:DNA binding"/>
    <property type="evidence" value="ECO:0007669"/>
    <property type="project" value="InterPro"/>
</dbReference>
<evidence type="ECO:0000259" key="8">
    <source>
        <dbReference type="Pfam" id="PF07669"/>
    </source>
</evidence>
<dbReference type="PROSITE" id="PS00092">
    <property type="entry name" value="N6_MTASE"/>
    <property type="match status" value="1"/>
</dbReference>
<keyword evidence="5" id="KW-0949">S-adenosyl-L-methionine</keyword>
<evidence type="ECO:0000313" key="10">
    <source>
        <dbReference type="EMBL" id="NOK36408.1"/>
    </source>
</evidence>
<dbReference type="InterPro" id="IPR011639">
    <property type="entry name" value="MethylTrfase_TaqI-like_dom"/>
</dbReference>
<dbReference type="PANTHER" id="PTHR33841:SF5">
    <property type="entry name" value="DNA METHYLASE (MODIFICATION METHYLASE) (METHYLTRANSFERASE)-RELATED"/>
    <property type="match status" value="1"/>
</dbReference>
<keyword evidence="11" id="KW-1185">Reference proteome</keyword>
<dbReference type="CDD" id="cd02440">
    <property type="entry name" value="AdoMet_MTases"/>
    <property type="match status" value="1"/>
</dbReference>
<dbReference type="InterPro" id="IPR029063">
    <property type="entry name" value="SAM-dependent_MTases_sf"/>
</dbReference>
<dbReference type="GO" id="GO:0009307">
    <property type="term" value="P:DNA restriction-modification system"/>
    <property type="evidence" value="ECO:0007669"/>
    <property type="project" value="InterPro"/>
</dbReference>
<feature type="domain" description="BsuBI/PstI restriction endonuclease" evidence="7">
    <location>
        <begin position="638"/>
        <end position="791"/>
    </location>
</feature>
<organism evidence="10 11">
    <name type="scientific">Corallococcus exercitus</name>
    <dbReference type="NCBI Taxonomy" id="2316736"/>
    <lineage>
        <taxon>Bacteria</taxon>
        <taxon>Pseudomonadati</taxon>
        <taxon>Myxococcota</taxon>
        <taxon>Myxococcia</taxon>
        <taxon>Myxococcales</taxon>
        <taxon>Cystobacterineae</taxon>
        <taxon>Myxococcaceae</taxon>
        <taxon>Corallococcus</taxon>
    </lineage>
</organism>
<dbReference type="GO" id="GO:0009036">
    <property type="term" value="F:type II site-specific deoxyribonuclease activity"/>
    <property type="evidence" value="ECO:0007669"/>
    <property type="project" value="InterPro"/>
</dbReference>
<dbReference type="PRINTS" id="PR00507">
    <property type="entry name" value="N12N6MTFRASE"/>
</dbReference>
<dbReference type="InterPro" id="IPR041963">
    <property type="entry name" value="BsuBI/PstI_C_sf"/>
</dbReference>
<proteinExistence type="inferred from homology"/>
<dbReference type="Pfam" id="PF06616">
    <property type="entry name" value="BsuBI_PstI_RE"/>
    <property type="match status" value="1"/>
</dbReference>
<dbReference type="InterPro" id="IPR041962">
    <property type="entry name" value="BsuBI/PstI_N_sf"/>
</dbReference>
<evidence type="ECO:0000259" key="7">
    <source>
        <dbReference type="Pfam" id="PF06616"/>
    </source>
</evidence>
<dbReference type="InterPro" id="IPR050953">
    <property type="entry name" value="N4_N6_ade-DNA_methylase"/>
</dbReference>
<dbReference type="EC" id="2.1.1.72" evidence="2"/>
<dbReference type="EMBL" id="JABFJV010000160">
    <property type="protein sequence ID" value="NOK36408.1"/>
    <property type="molecule type" value="Genomic_DNA"/>
</dbReference>
<dbReference type="Gene3D" id="3.40.50.150">
    <property type="entry name" value="Vaccinia Virus protein VP39"/>
    <property type="match status" value="1"/>
</dbReference>
<evidence type="ECO:0000256" key="5">
    <source>
        <dbReference type="ARBA" id="ARBA00022691"/>
    </source>
</evidence>
<dbReference type="InterPro" id="IPR009528">
    <property type="entry name" value="Restrct_endonuc_II_BsuBI_C"/>
</dbReference>
<dbReference type="AlphaFoldDB" id="A0A7Y4KM69"/>
<dbReference type="SUPFAM" id="SSF53335">
    <property type="entry name" value="S-adenosyl-L-methionine-dependent methyltransferases"/>
    <property type="match status" value="1"/>
</dbReference>
<dbReference type="Proteomes" id="UP000563426">
    <property type="component" value="Unassembled WGS sequence"/>
</dbReference>
<sequence length="799" mass="89328">MTPAPVASLAASMAQPQGPQLKLLDAGAGVGSLTAAWLAHVCTQRRPPRGIHVVAFEIEPLLIPYLETTLDLCRRACQQADIRFTAEVRTADFIRAGVESLRVDMFRSGPQNTFDTVIMNPPYRKTLVASEERALLDSAGLGSTNLYTAFLSIAVRLLSPGGELVAITPRSFCNGTYFRGFRKDFLSRVFLQHIHLFDARDQAFSGDEVLQENIIFRAVRSPKPLGQVIISTSSSAESHDTQEREIAYGQVVRPDDPDQFIRLTTDGVADEVSSQMGRMSHSLEELGISVSTGKVVDFRSKESLRKDPGPNTAPLIYPGHFHEGFIQWPRVNFKKANALVRNAETQNLFVPEGVYVLVKRFSSKEESRRVVAAIYDPTRMPERLEVGFENHLNYFHDNGKGLPLELAKGLAVFLNSTFLDLFFRQLSGHTQVNAGDLRNMRYPSRNQLLLLGKRVQEAFPIQSEVDQLVSEVLFPVSEVNALNPLRITARIEEAKQILVDLGMPREQLNDRSALTLLALADLRPEAPWSQASAPLCGITPIMDFMREWYGKSYKPNTRETVRRFTVHQFQDAGFIVANPDQPKRPTNSPKAVYQLAPAALALLRKFGTAEWEPALATYLSEVGSLREKYTREREMNLIPVKLDGDRILALSPGGQNVLVKQIVEEFCSRFTPSGMVVYVGDAENKHALYGRDYLAGLGVVIEDHGKMPDVVVHHVEKNWLVLIEAVTSHGPVNSKRRGELQKLFQGSKAGLVFVTAFLNRQAMVRYLPEISWETEVWVADAPSHLIHFNGERFLGPYEK</sequence>
<dbReference type="Gene3D" id="1.10.10.1820">
    <property type="entry name" value="BsuBI/PstI restriction endonuclease-like"/>
    <property type="match status" value="1"/>
</dbReference>
<dbReference type="Gene3D" id="3.40.1350.80">
    <property type="match status" value="1"/>
</dbReference>
<dbReference type="GO" id="GO:0000287">
    <property type="term" value="F:magnesium ion binding"/>
    <property type="evidence" value="ECO:0007669"/>
    <property type="project" value="InterPro"/>
</dbReference>
<dbReference type="GO" id="GO:0009007">
    <property type="term" value="F:site-specific DNA-methyltransferase (adenine-specific) activity"/>
    <property type="evidence" value="ECO:0007669"/>
    <property type="project" value="UniProtKB-EC"/>
</dbReference>
<reference evidence="10 11" key="1">
    <citation type="submission" date="2020-05" db="EMBL/GenBank/DDBJ databases">
        <authorList>
            <person name="Whitworth D."/>
        </authorList>
    </citation>
    <scope>NUCLEOTIDE SEQUENCE [LARGE SCALE GENOMIC DNA]</scope>
    <source>
        <strain evidence="10 11">AB043B</strain>
    </source>
</reference>
<accession>A0A7Y4KM69</accession>
<dbReference type="InterPro" id="IPR041454">
    <property type="entry name" value="BsuBI/PstI_N"/>
</dbReference>
<feature type="domain" description="Type II methyltransferase M.TaqI-like" evidence="8">
    <location>
        <begin position="109"/>
        <end position="204"/>
    </location>
</feature>
<name>A0A7Y4KM69_9BACT</name>
<dbReference type="Pfam" id="PF17728">
    <property type="entry name" value="BsuBI_PstI_RE_N"/>
    <property type="match status" value="1"/>
</dbReference>
<keyword evidence="4 10" id="KW-0808">Transferase</keyword>
<comment type="caution">
    <text evidence="10">The sequence shown here is derived from an EMBL/GenBank/DDBJ whole genome shotgun (WGS) entry which is preliminary data.</text>
</comment>